<dbReference type="InterPro" id="IPR036869">
    <property type="entry name" value="J_dom_sf"/>
</dbReference>
<feature type="compositionally biased region" description="Polar residues" evidence="1">
    <location>
        <begin position="47"/>
        <end position="63"/>
    </location>
</feature>
<evidence type="ECO:0000313" key="4">
    <source>
        <dbReference type="Proteomes" id="UP001206925"/>
    </source>
</evidence>
<dbReference type="InterPro" id="IPR001623">
    <property type="entry name" value="DnaJ_domain"/>
</dbReference>
<feature type="domain" description="J" evidence="2">
    <location>
        <begin position="83"/>
        <end position="148"/>
    </location>
</feature>
<feature type="region of interest" description="Disordered" evidence="1">
    <location>
        <begin position="41"/>
        <end position="78"/>
    </location>
</feature>
<dbReference type="PANTHER" id="PTHR45376">
    <property type="entry name" value="CHAPERONE DNAJ-DOMAIN SUPERFAMILY PROTEIN-RELATED"/>
    <property type="match status" value="1"/>
</dbReference>
<dbReference type="EMBL" id="JAMZMK010010995">
    <property type="protein sequence ID" value="KAI7729476.1"/>
    <property type="molecule type" value="Genomic_DNA"/>
</dbReference>
<evidence type="ECO:0000313" key="3">
    <source>
        <dbReference type="EMBL" id="KAI7729476.1"/>
    </source>
</evidence>
<dbReference type="PROSITE" id="PS50076">
    <property type="entry name" value="DNAJ_2"/>
    <property type="match status" value="1"/>
</dbReference>
<dbReference type="SMART" id="SM00271">
    <property type="entry name" value="DnaJ"/>
    <property type="match status" value="1"/>
</dbReference>
<name>A0AAD5G6M2_AMBAR</name>
<gene>
    <name evidence="3" type="ORF">M8C21_020383</name>
</gene>
<feature type="compositionally biased region" description="Basic and acidic residues" evidence="1">
    <location>
        <begin position="64"/>
        <end position="78"/>
    </location>
</feature>
<evidence type="ECO:0000256" key="1">
    <source>
        <dbReference type="SAM" id="MobiDB-lite"/>
    </source>
</evidence>
<dbReference type="Gene3D" id="1.10.287.110">
    <property type="entry name" value="DnaJ domain"/>
    <property type="match status" value="1"/>
</dbReference>
<accession>A0AAD5G6M2</accession>
<organism evidence="3 4">
    <name type="scientific">Ambrosia artemisiifolia</name>
    <name type="common">Common ragweed</name>
    <dbReference type="NCBI Taxonomy" id="4212"/>
    <lineage>
        <taxon>Eukaryota</taxon>
        <taxon>Viridiplantae</taxon>
        <taxon>Streptophyta</taxon>
        <taxon>Embryophyta</taxon>
        <taxon>Tracheophyta</taxon>
        <taxon>Spermatophyta</taxon>
        <taxon>Magnoliopsida</taxon>
        <taxon>eudicotyledons</taxon>
        <taxon>Gunneridae</taxon>
        <taxon>Pentapetalae</taxon>
        <taxon>asterids</taxon>
        <taxon>campanulids</taxon>
        <taxon>Asterales</taxon>
        <taxon>Asteraceae</taxon>
        <taxon>Asteroideae</taxon>
        <taxon>Heliantheae alliance</taxon>
        <taxon>Heliantheae</taxon>
        <taxon>Ambrosia</taxon>
    </lineage>
</organism>
<protein>
    <recommendedName>
        <fullName evidence="2">J domain-containing protein</fullName>
    </recommendedName>
</protein>
<dbReference type="CDD" id="cd06257">
    <property type="entry name" value="DnaJ"/>
    <property type="match status" value="1"/>
</dbReference>
<dbReference type="PANTHER" id="PTHR45376:SF1">
    <property type="entry name" value="CHAPERONE DNAJ-DOMAIN SUPERFAMILY PROTEIN-RELATED"/>
    <property type="match status" value="1"/>
</dbReference>
<dbReference type="SUPFAM" id="SSF46565">
    <property type="entry name" value="Chaperone J-domain"/>
    <property type="match status" value="1"/>
</dbReference>
<dbReference type="AlphaFoldDB" id="A0AAD5G6M2"/>
<evidence type="ECO:0000259" key="2">
    <source>
        <dbReference type="PROSITE" id="PS50076"/>
    </source>
</evidence>
<reference evidence="3" key="1">
    <citation type="submission" date="2022-06" db="EMBL/GenBank/DDBJ databases">
        <title>Uncovering the hologenomic basis of an extraordinary plant invasion.</title>
        <authorList>
            <person name="Bieker V.C."/>
            <person name="Martin M.D."/>
            <person name="Gilbert T."/>
            <person name="Hodgins K."/>
            <person name="Battlay P."/>
            <person name="Petersen B."/>
            <person name="Wilson J."/>
        </authorList>
    </citation>
    <scope>NUCLEOTIDE SEQUENCE</scope>
    <source>
        <strain evidence="3">AA19_3_7</strain>
        <tissue evidence="3">Leaf</tissue>
    </source>
</reference>
<comment type="caution">
    <text evidence="3">The sequence shown here is derived from an EMBL/GenBank/DDBJ whole genome shotgun (WGS) entry which is preliminary data.</text>
</comment>
<proteinExistence type="predicted"/>
<sequence length="148" mass="16679">MNRAATLALLNLNNSPYYIKAALFHAGRFYRSSSWGWHEHEREPSLSHGSSRIITNSGFNNRVQKNDDDKDNTSEKVETDLRNERIALGLSGSGPLSLEDVKNAYRACALQWHPDHHNDSSKAIAAEKFKVCNAAYQSLCDKLMTNKE</sequence>
<dbReference type="Pfam" id="PF00226">
    <property type="entry name" value="DnaJ"/>
    <property type="match status" value="1"/>
</dbReference>
<dbReference type="Proteomes" id="UP001206925">
    <property type="component" value="Unassembled WGS sequence"/>
</dbReference>
<keyword evidence="4" id="KW-1185">Reference proteome</keyword>